<accession>A0A0C2N154</accession>
<dbReference type="PANTHER" id="PTHR12062:SF33">
    <property type="entry name" value="ALPHA-1,6-MANNOSYL-GLYCOPROTEIN 4-BETA-N-ACETYLGLUCOSAMINYLTRANSFERASE-LIKE"/>
    <property type="match status" value="1"/>
</dbReference>
<evidence type="ECO:0000256" key="1">
    <source>
        <dbReference type="SAM" id="SignalP"/>
    </source>
</evidence>
<dbReference type="EMBL" id="JWZT01002196">
    <property type="protein sequence ID" value="KII70080.1"/>
    <property type="molecule type" value="Genomic_DNA"/>
</dbReference>
<keyword evidence="3" id="KW-0808">Transferase</keyword>
<reference evidence="3 4" key="1">
    <citation type="journal article" date="2014" name="Genome Biol. Evol.">
        <title>The genome of the myxosporean Thelohanellus kitauei shows adaptations to nutrient acquisition within its fish host.</title>
        <authorList>
            <person name="Yang Y."/>
            <person name="Xiong J."/>
            <person name="Zhou Z."/>
            <person name="Huo F."/>
            <person name="Miao W."/>
            <person name="Ran C."/>
            <person name="Liu Y."/>
            <person name="Zhang J."/>
            <person name="Feng J."/>
            <person name="Wang M."/>
            <person name="Wang M."/>
            <person name="Wang L."/>
            <person name="Yao B."/>
        </authorList>
    </citation>
    <scope>NUCLEOTIDE SEQUENCE [LARGE SCALE GENOMIC DNA]</scope>
    <source>
        <strain evidence="3">Wuqing</strain>
    </source>
</reference>
<organism evidence="3 4">
    <name type="scientific">Thelohanellus kitauei</name>
    <name type="common">Myxosporean</name>
    <dbReference type="NCBI Taxonomy" id="669202"/>
    <lineage>
        <taxon>Eukaryota</taxon>
        <taxon>Metazoa</taxon>
        <taxon>Cnidaria</taxon>
        <taxon>Myxozoa</taxon>
        <taxon>Myxosporea</taxon>
        <taxon>Bivalvulida</taxon>
        <taxon>Platysporina</taxon>
        <taxon>Myxobolidae</taxon>
        <taxon>Thelohanellus</taxon>
    </lineage>
</organism>
<dbReference type="GO" id="GO:0008375">
    <property type="term" value="F:acetylglucosaminyltransferase activity"/>
    <property type="evidence" value="ECO:0007669"/>
    <property type="project" value="TreeGrafter"/>
</dbReference>
<comment type="caution">
    <text evidence="3">The sequence shown here is derived from an EMBL/GenBank/DDBJ whole genome shotgun (WGS) entry which is preliminary data.</text>
</comment>
<dbReference type="InterPro" id="IPR057279">
    <property type="entry name" value="MGAT4"/>
</dbReference>
<evidence type="ECO:0000259" key="2">
    <source>
        <dbReference type="Pfam" id="PF04666"/>
    </source>
</evidence>
<keyword evidence="1" id="KW-0732">Signal</keyword>
<dbReference type="Pfam" id="PF04666">
    <property type="entry name" value="MGAT4_cons"/>
    <property type="match status" value="1"/>
</dbReference>
<evidence type="ECO:0000313" key="3">
    <source>
        <dbReference type="EMBL" id="KII70080.1"/>
    </source>
</evidence>
<name>A0A0C2N154_THEKT</name>
<keyword evidence="4" id="KW-1185">Reference proteome</keyword>
<sequence>MKISLFVLLIYKCLCASPRLQDTEEDVCCLPNGAHFSRSKIKHYGTIKDNKNIVIVLPTIVRYDITKRPMVDYLLRTLESLMPQITDDICVLVFIGDIVQQNIEMIRNTLLVKYKSSLESGKLQIIEYGGTEFSIPLFIPPSRFVDTKNRIKWRSKQNIFTSFMYNYARSFGKYLLQLEDDTPPVPDMIVTVKNHIKACSNITWYQLSFSKFFGDIGLLFHVNFTKTLSRHLRNFYLEQPCDMLRHELMDIFRNQIPNQKNTFGCPVLELRYSLFNHIGKISTVLN</sequence>
<proteinExistence type="predicted"/>
<dbReference type="OMA" id="HELMDIF"/>
<dbReference type="GO" id="GO:0006487">
    <property type="term" value="P:protein N-linked glycosylation"/>
    <property type="evidence" value="ECO:0007669"/>
    <property type="project" value="TreeGrafter"/>
</dbReference>
<feature type="domain" description="MGAT4 conserved region" evidence="2">
    <location>
        <begin position="45"/>
        <end position="283"/>
    </location>
</feature>
<protein>
    <submittedName>
        <fullName evidence="3">Alpha-1,3-mannosyl-glycoprotein 4-beta-N-acetylglucosaminyltransferase C</fullName>
    </submittedName>
</protein>
<dbReference type="PANTHER" id="PTHR12062">
    <property type="entry name" value="N-ACETYLGLUCOSAMINYLTRANSFERASE VI"/>
    <property type="match status" value="1"/>
</dbReference>
<dbReference type="Proteomes" id="UP000031668">
    <property type="component" value="Unassembled WGS sequence"/>
</dbReference>
<evidence type="ECO:0000313" key="4">
    <source>
        <dbReference type="Proteomes" id="UP000031668"/>
    </source>
</evidence>
<dbReference type="InterPro" id="IPR006759">
    <property type="entry name" value="Glyco_transf_54"/>
</dbReference>
<feature type="chain" id="PRO_5013198270" evidence="1">
    <location>
        <begin position="16"/>
        <end position="286"/>
    </location>
</feature>
<gene>
    <name evidence="3" type="ORF">RF11_00213</name>
</gene>
<keyword evidence="3" id="KW-0328">Glycosyltransferase</keyword>
<dbReference type="OrthoDB" id="2016523at2759"/>
<feature type="signal peptide" evidence="1">
    <location>
        <begin position="1"/>
        <end position="15"/>
    </location>
</feature>
<dbReference type="AlphaFoldDB" id="A0A0C2N154"/>